<proteinExistence type="inferred from homology"/>
<protein>
    <submittedName>
        <fullName evidence="8">AphA-like regulator</fullName>
    </submittedName>
</protein>
<reference evidence="8 9" key="1">
    <citation type="submission" date="2018-12" db="EMBL/GenBank/DDBJ databases">
        <authorList>
            <consortium name="Pathogen Informatics"/>
        </authorList>
    </citation>
    <scope>NUCLEOTIDE SEQUENCE [LARGE SCALE GENOMIC DNA]</scope>
    <source>
        <strain evidence="8 9">NCTC10665</strain>
    </source>
</reference>
<evidence type="ECO:0000256" key="2">
    <source>
        <dbReference type="ARBA" id="ARBA00005362"/>
    </source>
</evidence>
<evidence type="ECO:0000256" key="3">
    <source>
        <dbReference type="ARBA" id="ARBA00022475"/>
    </source>
</evidence>
<dbReference type="AlphaFoldDB" id="A0A448PXG2"/>
<keyword evidence="4 7" id="KW-0812">Transmembrane</keyword>
<dbReference type="Proteomes" id="UP000268879">
    <property type="component" value="Chromosome"/>
</dbReference>
<keyword evidence="6 7" id="KW-0472">Membrane</keyword>
<keyword evidence="5 7" id="KW-1133">Transmembrane helix</keyword>
<gene>
    <name evidence="8" type="primary">aphA_1</name>
    <name evidence="8" type="ORF">NCTC10665_00159</name>
</gene>
<evidence type="ECO:0000313" key="9">
    <source>
        <dbReference type="Proteomes" id="UP000268879"/>
    </source>
</evidence>
<evidence type="ECO:0000256" key="7">
    <source>
        <dbReference type="SAM" id="Phobius"/>
    </source>
</evidence>
<evidence type="ECO:0000313" key="8">
    <source>
        <dbReference type="EMBL" id="VEI29266.1"/>
    </source>
</evidence>
<organism evidence="8 9">
    <name type="scientific">Haemophilus parainfluenzae</name>
    <dbReference type="NCBI Taxonomy" id="729"/>
    <lineage>
        <taxon>Bacteria</taxon>
        <taxon>Pseudomonadati</taxon>
        <taxon>Pseudomonadota</taxon>
        <taxon>Gammaproteobacteria</taxon>
        <taxon>Pasteurellales</taxon>
        <taxon>Pasteurellaceae</taxon>
        <taxon>Haemophilus</taxon>
    </lineage>
</organism>
<comment type="similarity">
    <text evidence="2">Belongs to the Smp family.</text>
</comment>
<evidence type="ECO:0000256" key="1">
    <source>
        <dbReference type="ARBA" id="ARBA00004236"/>
    </source>
</evidence>
<evidence type="ECO:0000256" key="5">
    <source>
        <dbReference type="ARBA" id="ARBA00022989"/>
    </source>
</evidence>
<dbReference type="RefSeq" id="WP_126469565.1">
    <property type="nucleotide sequence ID" value="NZ_LR134481.1"/>
</dbReference>
<dbReference type="InterPro" id="IPR019305">
    <property type="entry name" value="Uncharacterised_Smp"/>
</dbReference>
<evidence type="ECO:0000256" key="4">
    <source>
        <dbReference type="ARBA" id="ARBA00022692"/>
    </source>
</evidence>
<dbReference type="GO" id="GO:0005886">
    <property type="term" value="C:plasma membrane"/>
    <property type="evidence" value="ECO:0007669"/>
    <property type="project" value="UniProtKB-SubCell"/>
</dbReference>
<sequence>MQLIREKLQKSLMLGLIVVFCVSAMAVILFGVKQFKIGSQLSSVNQVANLSHILVRQQANLFSVLLTNNAKSEQFTENLDNLAKENFVLDATIYDYNGKVLAQSSNTGNLREQLGLEHKNESEFSTQQIVEPIYSSSNNGIRGFLRVTFDAQYMQTTQGKINQVFHRLYGELIIIFLLGALFASSIHYFLSHYRRAYRKPIETTNVVKKSKSSSLRFHQRRRRI</sequence>
<keyword evidence="3" id="KW-1003">Cell membrane</keyword>
<feature type="transmembrane region" description="Helical" evidence="7">
    <location>
        <begin position="168"/>
        <end position="190"/>
    </location>
</feature>
<name>A0A448PXG2_HAEPA</name>
<accession>A0A448PXG2</accession>
<evidence type="ECO:0000256" key="6">
    <source>
        <dbReference type="ARBA" id="ARBA00023136"/>
    </source>
</evidence>
<dbReference type="EMBL" id="LR134481">
    <property type="protein sequence ID" value="VEI29266.1"/>
    <property type="molecule type" value="Genomic_DNA"/>
</dbReference>
<dbReference type="Pfam" id="PF10144">
    <property type="entry name" value="SMP_2"/>
    <property type="match status" value="1"/>
</dbReference>
<comment type="subcellular location">
    <subcellularLocation>
        <location evidence="1">Cell membrane</location>
    </subcellularLocation>
</comment>
<feature type="transmembrane region" description="Helical" evidence="7">
    <location>
        <begin position="12"/>
        <end position="32"/>
    </location>
</feature>